<dbReference type="GO" id="GO:0005811">
    <property type="term" value="C:lipid droplet"/>
    <property type="evidence" value="ECO:0007669"/>
    <property type="project" value="TreeGrafter"/>
</dbReference>
<dbReference type="PROSITE" id="PS00061">
    <property type="entry name" value="ADH_SHORT"/>
    <property type="match status" value="1"/>
</dbReference>
<dbReference type="PRINTS" id="PR00080">
    <property type="entry name" value="SDRFAMILY"/>
</dbReference>
<dbReference type="PANTHER" id="PTHR44169:SF6">
    <property type="entry name" value="NADPH-DEPENDENT 1-ACYLDIHYDROXYACETONE PHOSPHATE REDUCTASE"/>
    <property type="match status" value="1"/>
</dbReference>
<dbReference type="GO" id="GO:0005783">
    <property type="term" value="C:endoplasmic reticulum"/>
    <property type="evidence" value="ECO:0007669"/>
    <property type="project" value="TreeGrafter"/>
</dbReference>
<dbReference type="OrthoDB" id="2102561at2759"/>
<gene>
    <name evidence="5" type="primary">ayr1_3</name>
    <name evidence="5" type="ORF">LCER1_G009368</name>
</gene>
<evidence type="ECO:0000256" key="3">
    <source>
        <dbReference type="ARBA" id="ARBA00023002"/>
    </source>
</evidence>
<accession>A0A7D8YSI1</accession>
<dbReference type="GO" id="GO:0000140">
    <property type="term" value="F:acylglycerone-phosphate reductase (NADP+) activity"/>
    <property type="evidence" value="ECO:0007669"/>
    <property type="project" value="TreeGrafter"/>
</dbReference>
<dbReference type="SUPFAM" id="SSF51735">
    <property type="entry name" value="NAD(P)-binding Rossmann-fold domains"/>
    <property type="match status" value="1"/>
</dbReference>
<organism evidence="5 6">
    <name type="scientific">Lachnellula cervina</name>
    <dbReference type="NCBI Taxonomy" id="1316786"/>
    <lineage>
        <taxon>Eukaryota</taxon>
        <taxon>Fungi</taxon>
        <taxon>Dikarya</taxon>
        <taxon>Ascomycota</taxon>
        <taxon>Pezizomycotina</taxon>
        <taxon>Leotiomycetes</taxon>
        <taxon>Helotiales</taxon>
        <taxon>Lachnaceae</taxon>
        <taxon>Lachnellula</taxon>
    </lineage>
</organism>
<dbReference type="PRINTS" id="PR00081">
    <property type="entry name" value="GDHRDH"/>
</dbReference>
<protein>
    <submittedName>
        <fullName evidence="5">NADPH-dependent 1-acyldihydroxyacetone phosphate reductase</fullName>
    </submittedName>
</protein>
<keyword evidence="2" id="KW-0521">NADP</keyword>
<comment type="caution">
    <text evidence="5">The sequence shown here is derived from an EMBL/GenBank/DDBJ whole genome shotgun (WGS) entry which is preliminary data.</text>
</comment>
<name>A0A7D8YSI1_9HELO</name>
<dbReference type="InterPro" id="IPR036291">
    <property type="entry name" value="NAD(P)-bd_dom_sf"/>
</dbReference>
<proteinExistence type="inferred from homology"/>
<dbReference type="EMBL" id="QGMG01000529">
    <property type="protein sequence ID" value="TVY52924.1"/>
    <property type="molecule type" value="Genomic_DNA"/>
</dbReference>
<dbReference type="GO" id="GO:0006654">
    <property type="term" value="P:phosphatidic acid biosynthetic process"/>
    <property type="evidence" value="ECO:0007669"/>
    <property type="project" value="TreeGrafter"/>
</dbReference>
<dbReference type="PANTHER" id="PTHR44169">
    <property type="entry name" value="NADPH-DEPENDENT 1-ACYLDIHYDROXYACETONE PHOSPHATE REDUCTASE"/>
    <property type="match status" value="1"/>
</dbReference>
<keyword evidence="3" id="KW-0560">Oxidoreductase</keyword>
<dbReference type="Gene3D" id="3.40.50.720">
    <property type="entry name" value="NAD(P)-binding Rossmann-like Domain"/>
    <property type="match status" value="1"/>
</dbReference>
<reference evidence="5 6" key="1">
    <citation type="submission" date="2018-05" db="EMBL/GenBank/DDBJ databases">
        <title>Whole genome sequencing for identification of molecular markers to develop diagnostic detection tools for the regulated plant pathogen Lachnellula willkommii.</title>
        <authorList>
            <person name="Giroux E."/>
            <person name="Bilodeau G."/>
        </authorList>
    </citation>
    <scope>NUCLEOTIDE SEQUENCE [LARGE SCALE GENOMIC DNA]</scope>
    <source>
        <strain evidence="5 6">CBS 625.97</strain>
    </source>
</reference>
<evidence type="ECO:0000313" key="5">
    <source>
        <dbReference type="EMBL" id="TVY52924.1"/>
    </source>
</evidence>
<keyword evidence="6" id="KW-1185">Reference proteome</keyword>
<evidence type="ECO:0000256" key="4">
    <source>
        <dbReference type="RuleBase" id="RU000363"/>
    </source>
</evidence>
<dbReference type="GO" id="GO:0019433">
    <property type="term" value="P:triglyceride catabolic process"/>
    <property type="evidence" value="ECO:0007669"/>
    <property type="project" value="TreeGrafter"/>
</dbReference>
<dbReference type="InterPro" id="IPR002347">
    <property type="entry name" value="SDR_fam"/>
</dbReference>
<dbReference type="GO" id="GO:0004806">
    <property type="term" value="F:triacylglycerol lipase activity"/>
    <property type="evidence" value="ECO:0007669"/>
    <property type="project" value="TreeGrafter"/>
</dbReference>
<dbReference type="Proteomes" id="UP000481288">
    <property type="component" value="Unassembled WGS sequence"/>
</dbReference>
<evidence type="ECO:0000256" key="2">
    <source>
        <dbReference type="ARBA" id="ARBA00022857"/>
    </source>
</evidence>
<comment type="similarity">
    <text evidence="1 4">Belongs to the short-chain dehydrogenases/reductases (SDR) family.</text>
</comment>
<evidence type="ECO:0000313" key="6">
    <source>
        <dbReference type="Proteomes" id="UP000481288"/>
    </source>
</evidence>
<sequence>MSPSKRTVLITGCSDGGLGAALALAFHEAGLHVYATARNPSKMSQLAALGMETLTLDILSDSSIAACRSKLSSLDILVNNAGNQLTMPVSDISIPEAKSLFDINVWGHIAMTQAFLPLLVKSKGMIVNQTSVGSVAAMPFASVYAASKAAMALFSKTMRLELQMFNITVVELKTGVVQSNLIQNQKESKEILLPEDSIYAPAKELLEKTMRQDEFVGTGMISQEWAKLVVQDLLKNNPPPVIWRGEHATLARIGSILPFGMLDGTIKKITGLDKIEEMLKN</sequence>
<dbReference type="Pfam" id="PF00106">
    <property type="entry name" value="adh_short"/>
    <property type="match status" value="1"/>
</dbReference>
<dbReference type="AlphaFoldDB" id="A0A7D8YSI1"/>
<dbReference type="InterPro" id="IPR020904">
    <property type="entry name" value="Sc_DH/Rdtase_CS"/>
</dbReference>
<evidence type="ECO:0000256" key="1">
    <source>
        <dbReference type="ARBA" id="ARBA00006484"/>
    </source>
</evidence>